<comment type="caution">
    <text evidence="1">The sequence shown here is derived from an EMBL/GenBank/DDBJ whole genome shotgun (WGS) entry which is preliminary data.</text>
</comment>
<dbReference type="InterPro" id="IPR036691">
    <property type="entry name" value="Endo/exonu/phosph_ase_sf"/>
</dbReference>
<dbReference type="Proteomes" id="UP001472677">
    <property type="component" value="Unassembled WGS sequence"/>
</dbReference>
<accession>A0ABR2FFI3</accession>
<sequence length="193" mass="21444">MMESVNKDAIGGASVAVLGQKLGNSNLSPVEGFDVVVGSSEEEIPPRLWDQPVTMKLLSWNIRGLGMPRIVYHFRAMLRDLCPSVIFLIETKFQASKMEHIRKKCGFLNGLDISSDRRSGGLSIGWKNDVSISVRSFSVHHIDFLVSEDNGSTQWRLTSFCGAPTVQDRVHAWSLMRRLNDSPGIPWCVIVGT</sequence>
<proteinExistence type="predicted"/>
<evidence type="ECO:0000313" key="2">
    <source>
        <dbReference type="Proteomes" id="UP001472677"/>
    </source>
</evidence>
<dbReference type="PANTHER" id="PTHR35218:SF9">
    <property type="entry name" value="ENDONUCLEASE_EXONUCLEASE_PHOSPHATASE DOMAIN-CONTAINING PROTEIN"/>
    <property type="match status" value="1"/>
</dbReference>
<gene>
    <name evidence="1" type="ORF">V6N12_069929</name>
</gene>
<keyword evidence="2" id="KW-1185">Reference proteome</keyword>
<dbReference type="EMBL" id="JBBPBM010000006">
    <property type="protein sequence ID" value="KAK8579615.1"/>
    <property type="molecule type" value="Genomic_DNA"/>
</dbReference>
<name>A0ABR2FFI3_9ROSI</name>
<dbReference type="SUPFAM" id="SSF56219">
    <property type="entry name" value="DNase I-like"/>
    <property type="match status" value="1"/>
</dbReference>
<organism evidence="1 2">
    <name type="scientific">Hibiscus sabdariffa</name>
    <name type="common">roselle</name>
    <dbReference type="NCBI Taxonomy" id="183260"/>
    <lineage>
        <taxon>Eukaryota</taxon>
        <taxon>Viridiplantae</taxon>
        <taxon>Streptophyta</taxon>
        <taxon>Embryophyta</taxon>
        <taxon>Tracheophyta</taxon>
        <taxon>Spermatophyta</taxon>
        <taxon>Magnoliopsida</taxon>
        <taxon>eudicotyledons</taxon>
        <taxon>Gunneridae</taxon>
        <taxon>Pentapetalae</taxon>
        <taxon>rosids</taxon>
        <taxon>malvids</taxon>
        <taxon>Malvales</taxon>
        <taxon>Malvaceae</taxon>
        <taxon>Malvoideae</taxon>
        <taxon>Hibiscus</taxon>
    </lineage>
</organism>
<evidence type="ECO:0000313" key="1">
    <source>
        <dbReference type="EMBL" id="KAK8579615.1"/>
    </source>
</evidence>
<dbReference type="Gene3D" id="3.60.10.10">
    <property type="entry name" value="Endonuclease/exonuclease/phosphatase"/>
    <property type="match status" value="1"/>
</dbReference>
<reference evidence="1 2" key="1">
    <citation type="journal article" date="2024" name="G3 (Bethesda)">
        <title>Genome assembly of Hibiscus sabdariffa L. provides insights into metabolisms of medicinal natural products.</title>
        <authorList>
            <person name="Kim T."/>
        </authorList>
    </citation>
    <scope>NUCLEOTIDE SEQUENCE [LARGE SCALE GENOMIC DNA]</scope>
    <source>
        <strain evidence="1">TK-2024</strain>
        <tissue evidence="1">Old leaves</tissue>
    </source>
</reference>
<protein>
    <submittedName>
        <fullName evidence="1">Uncharacterized protein</fullName>
    </submittedName>
</protein>
<dbReference type="PANTHER" id="PTHR35218">
    <property type="entry name" value="RNASE H DOMAIN-CONTAINING PROTEIN"/>
    <property type="match status" value="1"/>
</dbReference>